<comment type="caution">
    <text evidence="1">The sequence shown here is derived from an EMBL/GenBank/DDBJ whole genome shotgun (WGS) entry which is preliminary data.</text>
</comment>
<evidence type="ECO:0000313" key="2">
    <source>
        <dbReference type="Proteomes" id="UP000218231"/>
    </source>
</evidence>
<proteinExistence type="predicted"/>
<dbReference type="EMBL" id="LIAE01006582">
    <property type="protein sequence ID" value="PAV87308.1"/>
    <property type="molecule type" value="Genomic_DNA"/>
</dbReference>
<gene>
    <name evidence="1" type="ORF">WR25_15870</name>
</gene>
<reference evidence="1 2" key="1">
    <citation type="journal article" date="2017" name="Curr. Biol.">
        <title>Genome architecture and evolution of a unichromosomal asexual nematode.</title>
        <authorList>
            <person name="Fradin H."/>
            <person name="Zegar C."/>
            <person name="Gutwein M."/>
            <person name="Lucas J."/>
            <person name="Kovtun M."/>
            <person name="Corcoran D."/>
            <person name="Baugh L.R."/>
            <person name="Kiontke K."/>
            <person name="Gunsalus K."/>
            <person name="Fitch D.H."/>
            <person name="Piano F."/>
        </authorList>
    </citation>
    <scope>NUCLEOTIDE SEQUENCE [LARGE SCALE GENOMIC DNA]</scope>
    <source>
        <strain evidence="1">PF1309</strain>
    </source>
</reference>
<name>A0A2A2LME8_9BILA</name>
<sequence length="80" mass="8966">MQMNIAQLGGLCCAEGMAQRTLATRRPSTPNAPSRTTVFTPNVESASAAFIQANKLEKWKRQKEIEKEIEENNAEEEEEL</sequence>
<keyword evidence="2" id="KW-1185">Reference proteome</keyword>
<organism evidence="1 2">
    <name type="scientific">Diploscapter pachys</name>
    <dbReference type="NCBI Taxonomy" id="2018661"/>
    <lineage>
        <taxon>Eukaryota</taxon>
        <taxon>Metazoa</taxon>
        <taxon>Ecdysozoa</taxon>
        <taxon>Nematoda</taxon>
        <taxon>Chromadorea</taxon>
        <taxon>Rhabditida</taxon>
        <taxon>Rhabditina</taxon>
        <taxon>Rhabditomorpha</taxon>
        <taxon>Rhabditoidea</taxon>
        <taxon>Rhabditidae</taxon>
        <taxon>Diploscapter</taxon>
    </lineage>
</organism>
<evidence type="ECO:0000313" key="1">
    <source>
        <dbReference type="EMBL" id="PAV87308.1"/>
    </source>
</evidence>
<dbReference type="AlphaFoldDB" id="A0A2A2LME8"/>
<protein>
    <submittedName>
        <fullName evidence="1">Uncharacterized protein</fullName>
    </submittedName>
</protein>
<dbReference type="Proteomes" id="UP000218231">
    <property type="component" value="Unassembled WGS sequence"/>
</dbReference>
<accession>A0A2A2LME8</accession>